<evidence type="ECO:0000313" key="6">
    <source>
        <dbReference type="Proteomes" id="UP000758155"/>
    </source>
</evidence>
<comment type="caution">
    <text evidence="5">The sequence shown here is derived from an EMBL/GenBank/DDBJ whole genome shotgun (WGS) entry which is preliminary data.</text>
</comment>
<dbReference type="Proteomes" id="UP000758155">
    <property type="component" value="Unassembled WGS sequence"/>
</dbReference>
<dbReference type="OrthoDB" id="6513042at2759"/>
<accession>A0A9P4WSF8</accession>
<evidence type="ECO:0000259" key="3">
    <source>
        <dbReference type="Pfam" id="PF13086"/>
    </source>
</evidence>
<protein>
    <recommendedName>
        <fullName evidence="7">RNA helicase</fullName>
    </recommendedName>
</protein>
<dbReference type="InterPro" id="IPR041679">
    <property type="entry name" value="DNA2/NAM7-like_C"/>
</dbReference>
<proteinExistence type="predicted"/>
<dbReference type="Gene3D" id="3.40.50.300">
    <property type="entry name" value="P-loop containing nucleotide triphosphate hydrolases"/>
    <property type="match status" value="2"/>
</dbReference>
<dbReference type="InterPro" id="IPR027417">
    <property type="entry name" value="P-loop_NTPase"/>
</dbReference>
<feature type="region of interest" description="Disordered" evidence="2">
    <location>
        <begin position="1"/>
        <end position="38"/>
    </location>
</feature>
<dbReference type="GO" id="GO:0005829">
    <property type="term" value="C:cytosol"/>
    <property type="evidence" value="ECO:0007669"/>
    <property type="project" value="TreeGrafter"/>
</dbReference>
<feature type="domain" description="DNA2/NAM7 helicase-like C-terminal" evidence="4">
    <location>
        <begin position="590"/>
        <end position="776"/>
    </location>
</feature>
<gene>
    <name evidence="5" type="ORF">E8E12_008593</name>
</gene>
<dbReference type="GO" id="GO:0035194">
    <property type="term" value="P:regulatory ncRNA-mediated post-transcriptional gene silencing"/>
    <property type="evidence" value="ECO:0007669"/>
    <property type="project" value="TreeGrafter"/>
</dbReference>
<evidence type="ECO:0000256" key="2">
    <source>
        <dbReference type="SAM" id="MobiDB-lite"/>
    </source>
</evidence>
<dbReference type="GO" id="GO:0004386">
    <property type="term" value="F:helicase activity"/>
    <property type="evidence" value="ECO:0007669"/>
    <property type="project" value="InterPro"/>
</dbReference>
<dbReference type="InterPro" id="IPR045055">
    <property type="entry name" value="DNA2/NAM7-like"/>
</dbReference>
<dbReference type="PANTHER" id="PTHR10887:SF322">
    <property type="entry name" value="HELICASE MOV-10"/>
    <property type="match status" value="1"/>
</dbReference>
<feature type="region of interest" description="Disordered" evidence="2">
    <location>
        <begin position="858"/>
        <end position="896"/>
    </location>
</feature>
<dbReference type="SUPFAM" id="SSF52540">
    <property type="entry name" value="P-loop containing nucleoside triphosphate hydrolases"/>
    <property type="match status" value="1"/>
</dbReference>
<evidence type="ECO:0000256" key="1">
    <source>
        <dbReference type="ARBA" id="ARBA00022806"/>
    </source>
</evidence>
<evidence type="ECO:0000313" key="5">
    <source>
        <dbReference type="EMBL" id="KAF3040534.1"/>
    </source>
</evidence>
<dbReference type="PANTHER" id="PTHR10887">
    <property type="entry name" value="DNA2/NAM7 HELICASE FAMILY"/>
    <property type="match status" value="1"/>
</dbReference>
<keyword evidence="1" id="KW-0378">Hydrolase</keyword>
<keyword evidence="6" id="KW-1185">Reference proteome</keyword>
<name>A0A9P4WSF8_9PLEO</name>
<dbReference type="EMBL" id="SWKV01000025">
    <property type="protein sequence ID" value="KAF3040534.1"/>
    <property type="molecule type" value="Genomic_DNA"/>
</dbReference>
<feature type="domain" description="DNA2/NAM7 helicase helicase" evidence="3">
    <location>
        <begin position="345"/>
        <end position="393"/>
    </location>
</feature>
<keyword evidence="1" id="KW-0347">Helicase</keyword>
<dbReference type="CDD" id="cd18808">
    <property type="entry name" value="SF1_C_Upf1"/>
    <property type="match status" value="1"/>
</dbReference>
<reference evidence="5" key="1">
    <citation type="submission" date="2019-04" db="EMBL/GenBank/DDBJ databases">
        <title>Sequencing of skin fungus with MAO and IRED activity.</title>
        <authorList>
            <person name="Marsaioli A.J."/>
            <person name="Bonatto J.M.C."/>
            <person name="Reis Junior O."/>
        </authorList>
    </citation>
    <scope>NUCLEOTIDE SEQUENCE</scope>
    <source>
        <strain evidence="5">28M1</strain>
    </source>
</reference>
<organism evidence="5 6">
    <name type="scientific">Didymella heteroderae</name>
    <dbReference type="NCBI Taxonomy" id="1769908"/>
    <lineage>
        <taxon>Eukaryota</taxon>
        <taxon>Fungi</taxon>
        <taxon>Dikarya</taxon>
        <taxon>Ascomycota</taxon>
        <taxon>Pezizomycotina</taxon>
        <taxon>Dothideomycetes</taxon>
        <taxon>Pleosporomycetidae</taxon>
        <taxon>Pleosporales</taxon>
        <taxon>Pleosporineae</taxon>
        <taxon>Didymellaceae</taxon>
        <taxon>Didymella</taxon>
    </lineage>
</organism>
<keyword evidence="1" id="KW-0547">Nucleotide-binding</keyword>
<dbReference type="Pfam" id="PF13087">
    <property type="entry name" value="AAA_12"/>
    <property type="match status" value="1"/>
</dbReference>
<evidence type="ECO:0008006" key="7">
    <source>
        <dbReference type="Google" id="ProtNLM"/>
    </source>
</evidence>
<sequence length="896" mass="99716">MAPDGDSHQYCGTRRGPPPASTAGLVPGPSIPHPPKHYRMTRLDLQNTAAERDPSEDEALVAAARLSSSKQAVIEQSKLQYDVYAQSYVPYSLRAINEKVPGNVIDTKTKHEIAFESYIARFAGRDFLTHQCNLDYNSPNATSAYVSDLTEQSYAQHFAHLLRRERAAQLERNQHYALYAVSLQAVLMPDGMRLWAVIVPGLREDDPLVEMGDILEVRQLWVDWAGYPTQMPTLMYNASVYSVSRIREIVYLRVDGLQHLTPYSDQIILPMIVNVVFPLKQGVLRSQRQALLTISNNLSTCGQRQSSTDFDTVSESSFGHRAELAQSAYAVNSVCTLDYGKLPYLISGPPGTGKTKTLVEMAMQLLDTKDITHMLICAPSEAAADTLALRLKQYLTPKQLLRLNGPNRADNEVPRELLQYCYIQDDMFYLPPFRALLALSVVVVSCRGAAILAEARLTNADLWTMERNLASALHPEDEPPTSSLHWGALLLGEAAQATEVDVLPAVSVVFPPSAYPRDHAQPRMVMAGDEHQLGLRTASHDPAFSTSLFARLFARSLYANHPLSRSNVKPSSGPPVLKKSMLPILYPPFTNLIWNYRSHPSILSVPSSLFYHDTLIPEARTPSTPLQSSPLWRGRRWPVLYIPSTFPDELERDNGGWYNISEARLACSLAETLVFESGVKQEDICIMSPFAAQVKLLRCTIRSDSARGVGLWDVNIGPVEAFQGLEKRVVILCTTRTRTRFVEEDAKRGAGLVRQERKMNVALTRAKEGLVAIGSPEVMSVDEYWRAWMAFCERNGLVDDRMGVWKDREKFRTGEVGVLERALVAKEEGMREKQWPALGAAAADYDVDGGEYEAWTESLRNALDEEEDQGDEEHEHGIGENVASTPGAKNAETTGA</sequence>
<evidence type="ECO:0000259" key="4">
    <source>
        <dbReference type="Pfam" id="PF13087"/>
    </source>
</evidence>
<dbReference type="InterPro" id="IPR047187">
    <property type="entry name" value="SF1_C_Upf1"/>
</dbReference>
<dbReference type="InterPro" id="IPR041677">
    <property type="entry name" value="DNA2/NAM7_AAA_11"/>
</dbReference>
<dbReference type="Pfam" id="PF13086">
    <property type="entry name" value="AAA_11"/>
    <property type="match status" value="1"/>
</dbReference>
<keyword evidence="1" id="KW-0067">ATP-binding</keyword>
<dbReference type="AlphaFoldDB" id="A0A9P4WSF8"/>